<evidence type="ECO:0000313" key="6">
    <source>
        <dbReference type="EMBL" id="TNY30598.1"/>
    </source>
</evidence>
<dbReference type="Gene3D" id="1.20.120.530">
    <property type="entry name" value="GntR ligand-binding domain-like"/>
    <property type="match status" value="1"/>
</dbReference>
<proteinExistence type="predicted"/>
<evidence type="ECO:0000256" key="4">
    <source>
        <dbReference type="SAM" id="MobiDB-lite"/>
    </source>
</evidence>
<evidence type="ECO:0000256" key="3">
    <source>
        <dbReference type="ARBA" id="ARBA00023163"/>
    </source>
</evidence>
<dbReference type="Gene3D" id="1.10.10.10">
    <property type="entry name" value="Winged helix-like DNA-binding domain superfamily/Winged helix DNA-binding domain"/>
    <property type="match status" value="1"/>
</dbReference>
<dbReference type="Proteomes" id="UP000314011">
    <property type="component" value="Unassembled WGS sequence"/>
</dbReference>
<name>A0A5C5G9E5_9RHOB</name>
<evidence type="ECO:0000256" key="2">
    <source>
        <dbReference type="ARBA" id="ARBA00023125"/>
    </source>
</evidence>
<reference evidence="6 7" key="1">
    <citation type="submission" date="2019-06" db="EMBL/GenBank/DDBJ databases">
        <title>Genome of new Rhodobacteraceae sp. SM1903.</title>
        <authorList>
            <person name="Ren X."/>
        </authorList>
    </citation>
    <scope>NUCLEOTIDE SEQUENCE [LARGE SCALE GENOMIC DNA]</scope>
    <source>
        <strain evidence="6 7">SM1903</strain>
    </source>
</reference>
<keyword evidence="1" id="KW-0805">Transcription regulation</keyword>
<dbReference type="RefSeq" id="WP_140197393.1">
    <property type="nucleotide sequence ID" value="NZ_CP065915.1"/>
</dbReference>
<dbReference type="Pfam" id="PF00392">
    <property type="entry name" value="GntR"/>
    <property type="match status" value="1"/>
</dbReference>
<dbReference type="InterPro" id="IPR008920">
    <property type="entry name" value="TF_FadR/GntR_C"/>
</dbReference>
<keyword evidence="7" id="KW-1185">Reference proteome</keyword>
<dbReference type="InterPro" id="IPR036388">
    <property type="entry name" value="WH-like_DNA-bd_sf"/>
</dbReference>
<dbReference type="AlphaFoldDB" id="A0A5C5G9E5"/>
<evidence type="ECO:0000256" key="1">
    <source>
        <dbReference type="ARBA" id="ARBA00023015"/>
    </source>
</evidence>
<keyword evidence="3" id="KW-0804">Transcription</keyword>
<dbReference type="GO" id="GO:0003700">
    <property type="term" value="F:DNA-binding transcription factor activity"/>
    <property type="evidence" value="ECO:0007669"/>
    <property type="project" value="InterPro"/>
</dbReference>
<dbReference type="GO" id="GO:0003677">
    <property type="term" value="F:DNA binding"/>
    <property type="evidence" value="ECO:0007669"/>
    <property type="project" value="UniProtKB-KW"/>
</dbReference>
<dbReference type="OrthoDB" id="9028214at2"/>
<organism evidence="6 7">
    <name type="scientific">Pelagovum pacificum</name>
    <dbReference type="NCBI Taxonomy" id="2588711"/>
    <lineage>
        <taxon>Bacteria</taxon>
        <taxon>Pseudomonadati</taxon>
        <taxon>Pseudomonadota</taxon>
        <taxon>Alphaproteobacteria</taxon>
        <taxon>Rhodobacterales</taxon>
        <taxon>Paracoccaceae</taxon>
        <taxon>Pelagovum</taxon>
    </lineage>
</organism>
<feature type="domain" description="HTH gntR-type" evidence="5">
    <location>
        <begin position="26"/>
        <end position="93"/>
    </location>
</feature>
<dbReference type="CDD" id="cd07377">
    <property type="entry name" value="WHTH_GntR"/>
    <property type="match status" value="1"/>
</dbReference>
<dbReference type="InterPro" id="IPR011711">
    <property type="entry name" value="GntR_C"/>
</dbReference>
<dbReference type="PROSITE" id="PS50949">
    <property type="entry name" value="HTH_GNTR"/>
    <property type="match status" value="1"/>
</dbReference>
<dbReference type="SUPFAM" id="SSF48008">
    <property type="entry name" value="GntR ligand-binding domain-like"/>
    <property type="match status" value="1"/>
</dbReference>
<gene>
    <name evidence="6" type="ORF">FHY64_18625</name>
</gene>
<dbReference type="EMBL" id="VFFF01000004">
    <property type="protein sequence ID" value="TNY30598.1"/>
    <property type="molecule type" value="Genomic_DNA"/>
</dbReference>
<dbReference type="Pfam" id="PF07729">
    <property type="entry name" value="FCD"/>
    <property type="match status" value="1"/>
</dbReference>
<evidence type="ECO:0000313" key="7">
    <source>
        <dbReference type="Proteomes" id="UP000314011"/>
    </source>
</evidence>
<dbReference type="SMART" id="SM00895">
    <property type="entry name" value="FCD"/>
    <property type="match status" value="1"/>
</dbReference>
<keyword evidence="2" id="KW-0238">DNA-binding</keyword>
<protein>
    <submittedName>
        <fullName evidence="6">GntR family transcriptional regulator</fullName>
    </submittedName>
</protein>
<dbReference type="InterPro" id="IPR000524">
    <property type="entry name" value="Tscrpt_reg_HTH_GntR"/>
</dbReference>
<evidence type="ECO:0000259" key="5">
    <source>
        <dbReference type="PROSITE" id="PS50949"/>
    </source>
</evidence>
<comment type="caution">
    <text evidence="6">The sequence shown here is derived from an EMBL/GenBank/DDBJ whole genome shotgun (WGS) entry which is preliminary data.</text>
</comment>
<accession>A0A5C5G9E5</accession>
<dbReference type="SUPFAM" id="SSF46785">
    <property type="entry name" value="Winged helix' DNA-binding domain"/>
    <property type="match status" value="1"/>
</dbReference>
<dbReference type="PANTHER" id="PTHR43537:SF45">
    <property type="entry name" value="GNTR FAMILY REGULATORY PROTEIN"/>
    <property type="match status" value="1"/>
</dbReference>
<sequence length="244" mass="27559">MSDSGTKRQTGAAAARKTGNRPARNPSLTETVYQKLRSDILSCRLEPGQEIIEAELAEQFQVSKTPVREALATLRQERLVRTFPRRGYQIAPITFGDMNELFDLRTILEAGAAELACDRITDDELDELRALATTDYDQDAEPTIEAFIAANREFHLGIAHAARNERLMSFLTRQMSELERFFYLGAQLRDVNSETNTEHLEIVEALARRDRQAAHELMVRHNNATRQGLFQSLATSHQMGKIGI</sequence>
<feature type="region of interest" description="Disordered" evidence="4">
    <location>
        <begin position="1"/>
        <end position="28"/>
    </location>
</feature>
<dbReference type="InterPro" id="IPR036390">
    <property type="entry name" value="WH_DNA-bd_sf"/>
</dbReference>
<dbReference type="PANTHER" id="PTHR43537">
    <property type="entry name" value="TRANSCRIPTIONAL REGULATOR, GNTR FAMILY"/>
    <property type="match status" value="1"/>
</dbReference>
<dbReference type="SMART" id="SM00345">
    <property type="entry name" value="HTH_GNTR"/>
    <property type="match status" value="1"/>
</dbReference>